<dbReference type="EMBL" id="CP001699">
    <property type="protein sequence ID" value="ACU63076.1"/>
    <property type="molecule type" value="Genomic_DNA"/>
</dbReference>
<dbReference type="Pfam" id="PF14081">
    <property type="entry name" value="DUF4262"/>
    <property type="match status" value="1"/>
</dbReference>
<proteinExistence type="predicted"/>
<evidence type="ECO:0008006" key="3">
    <source>
        <dbReference type="Google" id="ProtNLM"/>
    </source>
</evidence>
<evidence type="ECO:0000313" key="1">
    <source>
        <dbReference type="EMBL" id="ACU63076.1"/>
    </source>
</evidence>
<gene>
    <name evidence="1" type="ordered locus">Cpin_5652</name>
</gene>
<reference evidence="2" key="1">
    <citation type="submission" date="2009-08" db="EMBL/GenBank/DDBJ databases">
        <title>The complete genome of Chitinophaga pinensis DSM 2588.</title>
        <authorList>
            <consortium name="US DOE Joint Genome Institute (JGI-PGF)"/>
            <person name="Lucas S."/>
            <person name="Copeland A."/>
            <person name="Lapidus A."/>
            <person name="Glavina del Rio T."/>
            <person name="Dalin E."/>
            <person name="Tice H."/>
            <person name="Bruce D."/>
            <person name="Goodwin L."/>
            <person name="Pitluck S."/>
            <person name="Kyrpides N."/>
            <person name="Mavromatis K."/>
            <person name="Ivanova N."/>
            <person name="Mikhailova N."/>
            <person name="Sims D."/>
            <person name="Meinche L."/>
            <person name="Brettin T."/>
            <person name="Detter J.C."/>
            <person name="Han C."/>
            <person name="Larimer F."/>
            <person name="Land M."/>
            <person name="Hauser L."/>
            <person name="Markowitz V."/>
            <person name="Cheng J.-F."/>
            <person name="Hugenholtz P."/>
            <person name="Woyke T."/>
            <person name="Wu D."/>
            <person name="Spring S."/>
            <person name="Klenk H.-P."/>
            <person name="Eisen J.A."/>
        </authorList>
    </citation>
    <scope>NUCLEOTIDE SEQUENCE [LARGE SCALE GENOMIC DNA]</scope>
    <source>
        <strain evidence="2">ATCC 43595 / DSM 2588 / LMG 13176 / NBRC 15968 / NCIMB 11800 / UQM 2034</strain>
    </source>
</reference>
<evidence type="ECO:0000313" key="2">
    <source>
        <dbReference type="Proteomes" id="UP000002215"/>
    </source>
</evidence>
<dbReference type="OrthoDB" id="9793188at2"/>
<organism evidence="1 2">
    <name type="scientific">Chitinophaga pinensis (strain ATCC 43595 / DSM 2588 / LMG 13176 / NBRC 15968 / NCIMB 11800 / UQM 2034)</name>
    <dbReference type="NCBI Taxonomy" id="485918"/>
    <lineage>
        <taxon>Bacteria</taxon>
        <taxon>Pseudomonadati</taxon>
        <taxon>Bacteroidota</taxon>
        <taxon>Chitinophagia</taxon>
        <taxon>Chitinophagales</taxon>
        <taxon>Chitinophagaceae</taxon>
        <taxon>Chitinophaga</taxon>
    </lineage>
</organism>
<dbReference type="KEGG" id="cpi:Cpin_5652"/>
<dbReference type="Proteomes" id="UP000002215">
    <property type="component" value="Chromosome"/>
</dbReference>
<protein>
    <recommendedName>
        <fullName evidence="3">DUF4262 domain-containing protein</fullName>
    </recommendedName>
</protein>
<accession>A0A979G998</accession>
<name>A0A979G998_CHIPD</name>
<dbReference type="InterPro" id="IPR025358">
    <property type="entry name" value="DUF4262"/>
</dbReference>
<dbReference type="RefSeq" id="WP_012793243.1">
    <property type="nucleotide sequence ID" value="NC_013132.1"/>
</dbReference>
<reference evidence="1 2" key="2">
    <citation type="journal article" date="2010" name="Stand. Genomic Sci.">
        <title>Complete genome sequence of Chitinophaga pinensis type strain (UQM 2034).</title>
        <authorList>
            <person name="Glavina Del Rio T."/>
            <person name="Abt B."/>
            <person name="Spring S."/>
            <person name="Lapidus A."/>
            <person name="Nolan M."/>
            <person name="Tice H."/>
            <person name="Copeland A."/>
            <person name="Cheng J.F."/>
            <person name="Chen F."/>
            <person name="Bruce D."/>
            <person name="Goodwin L."/>
            <person name="Pitluck S."/>
            <person name="Ivanova N."/>
            <person name="Mavromatis K."/>
            <person name="Mikhailova N."/>
            <person name="Pati A."/>
            <person name="Chen A."/>
            <person name="Palaniappan K."/>
            <person name="Land M."/>
            <person name="Hauser L."/>
            <person name="Chang Y.J."/>
            <person name="Jeffries C.D."/>
            <person name="Chain P."/>
            <person name="Saunders E."/>
            <person name="Detter J.C."/>
            <person name="Brettin T."/>
            <person name="Rohde M."/>
            <person name="Goker M."/>
            <person name="Bristow J."/>
            <person name="Eisen J.A."/>
            <person name="Markowitz V."/>
            <person name="Hugenholtz P."/>
            <person name="Kyrpides N.C."/>
            <person name="Klenk H.P."/>
            <person name="Lucas S."/>
        </authorList>
    </citation>
    <scope>NUCLEOTIDE SEQUENCE [LARGE SCALE GENOMIC DNA]</scope>
    <source>
        <strain evidence="2">ATCC 43595 / DSM 2588 / LMG 13176 / NBRC 15968 / NCIMB 11800 / UQM 2034</strain>
    </source>
</reference>
<dbReference type="AlphaFoldDB" id="A0A979G998"/>
<sequence>MTTDHAQHDREAEEKILHDVEKYGCHIAMLEAEDHLPSFAYTIGLYKTFGQPEIICFGLPVKTMAGLLNDAADIIREGGSFVTGKLYATFLVDYYIQFLEVNKASYRDYVGYAGWFNGNFDFPLLQFVWPDKQHHFPWEESFNPDWQFLQPLLDRNMDFKFPEKKNLAVFVMKQAFEGMPVLKIYHGHDGDWEFHTHDDYQIEDVILVALERMTKLDPSINRVFGLPRGYKAWRESREDDWEYAPYEASEDDEEEDI</sequence>